<dbReference type="OrthoDB" id="410458at2759"/>
<dbReference type="GO" id="GO:0015035">
    <property type="term" value="F:protein-disulfide reductase activity"/>
    <property type="evidence" value="ECO:0007669"/>
    <property type="project" value="InterPro"/>
</dbReference>
<dbReference type="eggNOG" id="ENOG502S8IF">
    <property type="taxonomic scope" value="Eukaryota"/>
</dbReference>
<dbReference type="HOGENOM" id="CLU_092206_1_0_1"/>
<sequence>MEEEATNLEGVSGKEGAFQSVLDYAVDEVLTTHGYKETDDVILFDGVCNLCNAAVNFVLDHDQDEKFRFAALQSETGHALLRRYGRDPNDMSSLVLVQHEKVYDKSDAMLLIGQELNLPWNLPQLAVVARTVVPKPLRDWFVSDIISKYRYKFFGASDECRLMEEGLEKRFLT</sequence>
<dbReference type="Proteomes" id="UP000011087">
    <property type="component" value="Unassembled WGS sequence"/>
</dbReference>
<dbReference type="InterPro" id="IPR052927">
    <property type="entry name" value="DCC_oxidoreductase"/>
</dbReference>
<dbReference type="InterPro" id="IPR007263">
    <property type="entry name" value="DCC1-like"/>
</dbReference>
<gene>
    <name evidence="1" type="ORF">GUITHDRAFT_86290</name>
</gene>
<dbReference type="Pfam" id="PF04134">
    <property type="entry name" value="DCC1-like"/>
    <property type="match status" value="1"/>
</dbReference>
<evidence type="ECO:0000313" key="1">
    <source>
        <dbReference type="EMBL" id="EKX47592.1"/>
    </source>
</evidence>
<evidence type="ECO:0008006" key="4">
    <source>
        <dbReference type="Google" id="ProtNLM"/>
    </source>
</evidence>
<dbReference type="STRING" id="905079.L1JGY0"/>
<keyword evidence="3" id="KW-1185">Reference proteome</keyword>
<proteinExistence type="predicted"/>
<dbReference type="RefSeq" id="XP_005834572.1">
    <property type="nucleotide sequence ID" value="XM_005834515.1"/>
</dbReference>
<dbReference type="KEGG" id="gtt:GUITHDRAFT_86290"/>
<dbReference type="PANTHER" id="PTHR33639:SF2">
    <property type="entry name" value="DUF393 DOMAIN-CONTAINING PROTEIN"/>
    <property type="match status" value="1"/>
</dbReference>
<protein>
    <recommendedName>
        <fullName evidence="4">Thiol-disulfide oxidoreductase DCC</fullName>
    </recommendedName>
</protein>
<reference evidence="1 3" key="1">
    <citation type="journal article" date="2012" name="Nature">
        <title>Algal genomes reveal evolutionary mosaicism and the fate of nucleomorphs.</title>
        <authorList>
            <consortium name="DOE Joint Genome Institute"/>
            <person name="Curtis B.A."/>
            <person name="Tanifuji G."/>
            <person name="Burki F."/>
            <person name="Gruber A."/>
            <person name="Irimia M."/>
            <person name="Maruyama S."/>
            <person name="Arias M.C."/>
            <person name="Ball S.G."/>
            <person name="Gile G.H."/>
            <person name="Hirakawa Y."/>
            <person name="Hopkins J.F."/>
            <person name="Kuo A."/>
            <person name="Rensing S.A."/>
            <person name="Schmutz J."/>
            <person name="Symeonidi A."/>
            <person name="Elias M."/>
            <person name="Eveleigh R.J."/>
            <person name="Herman E.K."/>
            <person name="Klute M.J."/>
            <person name="Nakayama T."/>
            <person name="Obornik M."/>
            <person name="Reyes-Prieto A."/>
            <person name="Armbrust E.V."/>
            <person name="Aves S.J."/>
            <person name="Beiko R.G."/>
            <person name="Coutinho P."/>
            <person name="Dacks J.B."/>
            <person name="Durnford D.G."/>
            <person name="Fast N.M."/>
            <person name="Green B.R."/>
            <person name="Grisdale C.J."/>
            <person name="Hempel F."/>
            <person name="Henrissat B."/>
            <person name="Hoppner M.P."/>
            <person name="Ishida K."/>
            <person name="Kim E."/>
            <person name="Koreny L."/>
            <person name="Kroth P.G."/>
            <person name="Liu Y."/>
            <person name="Malik S.B."/>
            <person name="Maier U.G."/>
            <person name="McRose D."/>
            <person name="Mock T."/>
            <person name="Neilson J.A."/>
            <person name="Onodera N.T."/>
            <person name="Poole A.M."/>
            <person name="Pritham E.J."/>
            <person name="Richards T.A."/>
            <person name="Rocap G."/>
            <person name="Roy S.W."/>
            <person name="Sarai C."/>
            <person name="Schaack S."/>
            <person name="Shirato S."/>
            <person name="Slamovits C.H."/>
            <person name="Spencer D.F."/>
            <person name="Suzuki S."/>
            <person name="Worden A.Z."/>
            <person name="Zauner S."/>
            <person name="Barry K."/>
            <person name="Bell C."/>
            <person name="Bharti A.K."/>
            <person name="Crow J.A."/>
            <person name="Grimwood J."/>
            <person name="Kramer R."/>
            <person name="Lindquist E."/>
            <person name="Lucas S."/>
            <person name="Salamov A."/>
            <person name="McFadden G.I."/>
            <person name="Lane C.E."/>
            <person name="Keeling P.J."/>
            <person name="Gray M.W."/>
            <person name="Grigoriev I.V."/>
            <person name="Archibald J.M."/>
        </authorList>
    </citation>
    <scope>NUCLEOTIDE SEQUENCE</scope>
    <source>
        <strain evidence="1 3">CCMP2712</strain>
    </source>
</reference>
<dbReference type="OMA" id="MAIAGQC"/>
<dbReference type="EMBL" id="JH992989">
    <property type="protein sequence ID" value="EKX47592.1"/>
    <property type="molecule type" value="Genomic_DNA"/>
</dbReference>
<dbReference type="PaxDb" id="55529-EKX47592"/>
<evidence type="ECO:0000313" key="2">
    <source>
        <dbReference type="EnsemblProtists" id="EKX47592"/>
    </source>
</evidence>
<organism evidence="1">
    <name type="scientific">Guillardia theta (strain CCMP2712)</name>
    <name type="common">Cryptophyte</name>
    <dbReference type="NCBI Taxonomy" id="905079"/>
    <lineage>
        <taxon>Eukaryota</taxon>
        <taxon>Cryptophyceae</taxon>
        <taxon>Pyrenomonadales</taxon>
        <taxon>Geminigeraceae</taxon>
        <taxon>Guillardia</taxon>
    </lineage>
</organism>
<name>L1JGY0_GUITC</name>
<dbReference type="AlphaFoldDB" id="L1JGY0"/>
<reference evidence="2" key="3">
    <citation type="submission" date="2016-03" db="UniProtKB">
        <authorList>
            <consortium name="EnsemblProtists"/>
        </authorList>
    </citation>
    <scope>IDENTIFICATION</scope>
</reference>
<accession>L1JGY0</accession>
<reference evidence="3" key="2">
    <citation type="submission" date="2012-11" db="EMBL/GenBank/DDBJ databases">
        <authorList>
            <person name="Kuo A."/>
            <person name="Curtis B.A."/>
            <person name="Tanifuji G."/>
            <person name="Burki F."/>
            <person name="Gruber A."/>
            <person name="Irimia M."/>
            <person name="Maruyama S."/>
            <person name="Arias M.C."/>
            <person name="Ball S.G."/>
            <person name="Gile G.H."/>
            <person name="Hirakawa Y."/>
            <person name="Hopkins J.F."/>
            <person name="Rensing S.A."/>
            <person name="Schmutz J."/>
            <person name="Symeonidi A."/>
            <person name="Elias M."/>
            <person name="Eveleigh R.J."/>
            <person name="Herman E.K."/>
            <person name="Klute M.J."/>
            <person name="Nakayama T."/>
            <person name="Obornik M."/>
            <person name="Reyes-Prieto A."/>
            <person name="Armbrust E.V."/>
            <person name="Aves S.J."/>
            <person name="Beiko R.G."/>
            <person name="Coutinho P."/>
            <person name="Dacks J.B."/>
            <person name="Durnford D.G."/>
            <person name="Fast N.M."/>
            <person name="Green B.R."/>
            <person name="Grisdale C."/>
            <person name="Hempe F."/>
            <person name="Henrissat B."/>
            <person name="Hoppner M.P."/>
            <person name="Ishida K.-I."/>
            <person name="Kim E."/>
            <person name="Koreny L."/>
            <person name="Kroth P.G."/>
            <person name="Liu Y."/>
            <person name="Malik S.-B."/>
            <person name="Maier U.G."/>
            <person name="McRose D."/>
            <person name="Mock T."/>
            <person name="Neilson J.A."/>
            <person name="Onodera N.T."/>
            <person name="Poole A.M."/>
            <person name="Pritham E.J."/>
            <person name="Richards T.A."/>
            <person name="Rocap G."/>
            <person name="Roy S.W."/>
            <person name="Sarai C."/>
            <person name="Schaack S."/>
            <person name="Shirato S."/>
            <person name="Slamovits C.H."/>
            <person name="Spencer D.F."/>
            <person name="Suzuki S."/>
            <person name="Worden A.Z."/>
            <person name="Zauner S."/>
            <person name="Barry K."/>
            <person name="Bell C."/>
            <person name="Bharti A.K."/>
            <person name="Crow J.A."/>
            <person name="Grimwood J."/>
            <person name="Kramer R."/>
            <person name="Lindquist E."/>
            <person name="Lucas S."/>
            <person name="Salamov A."/>
            <person name="McFadden G.I."/>
            <person name="Lane C.E."/>
            <person name="Keeling P.J."/>
            <person name="Gray M.W."/>
            <person name="Grigoriev I.V."/>
            <person name="Archibald J.M."/>
        </authorList>
    </citation>
    <scope>NUCLEOTIDE SEQUENCE</scope>
    <source>
        <strain evidence="3">CCMP2712</strain>
    </source>
</reference>
<dbReference type="PANTHER" id="PTHR33639">
    <property type="entry name" value="THIOL-DISULFIDE OXIDOREDUCTASE DCC"/>
    <property type="match status" value="1"/>
</dbReference>
<evidence type="ECO:0000313" key="3">
    <source>
        <dbReference type="Proteomes" id="UP000011087"/>
    </source>
</evidence>
<dbReference type="EnsemblProtists" id="EKX47592">
    <property type="protein sequence ID" value="EKX47592"/>
    <property type="gene ID" value="GUITHDRAFT_86290"/>
</dbReference>
<dbReference type="GeneID" id="17304197"/>